<organism evidence="2 3">
    <name type="scientific">Muraenolepis orangiensis</name>
    <name type="common">Patagonian moray cod</name>
    <dbReference type="NCBI Taxonomy" id="630683"/>
    <lineage>
        <taxon>Eukaryota</taxon>
        <taxon>Metazoa</taxon>
        <taxon>Chordata</taxon>
        <taxon>Craniata</taxon>
        <taxon>Vertebrata</taxon>
        <taxon>Euteleostomi</taxon>
        <taxon>Actinopterygii</taxon>
        <taxon>Neopterygii</taxon>
        <taxon>Teleostei</taxon>
        <taxon>Neoteleostei</taxon>
        <taxon>Acanthomorphata</taxon>
        <taxon>Zeiogadaria</taxon>
        <taxon>Gadariae</taxon>
        <taxon>Gadiformes</taxon>
        <taxon>Muraenolepidoidei</taxon>
        <taxon>Muraenolepididae</taxon>
        <taxon>Muraenolepis</taxon>
    </lineage>
</organism>
<dbReference type="EMBL" id="JANIIK010000038">
    <property type="protein sequence ID" value="KAJ3610083.1"/>
    <property type="molecule type" value="Genomic_DNA"/>
</dbReference>
<gene>
    <name evidence="2" type="ORF">NHX12_022177</name>
</gene>
<comment type="caution">
    <text evidence="2">The sequence shown here is derived from an EMBL/GenBank/DDBJ whole genome shotgun (WGS) entry which is preliminary data.</text>
</comment>
<evidence type="ECO:0000256" key="1">
    <source>
        <dbReference type="SAM" id="MobiDB-lite"/>
    </source>
</evidence>
<dbReference type="OrthoDB" id="8945351at2759"/>
<evidence type="ECO:0000313" key="3">
    <source>
        <dbReference type="Proteomes" id="UP001148018"/>
    </source>
</evidence>
<feature type="region of interest" description="Disordered" evidence="1">
    <location>
        <begin position="1"/>
        <end position="23"/>
    </location>
</feature>
<sequence length="100" mass="11709">MQSSVTDPLVKNPKRNKKYHPMSTIPFRTGFTAVKWNYLEAGHGKGPRSDRAGDTPSRQLQMNRWPEPHMTTQHKHDEELLGNSIIHPVLWNRRMDLRPR</sequence>
<proteinExistence type="predicted"/>
<evidence type="ECO:0000313" key="2">
    <source>
        <dbReference type="EMBL" id="KAJ3610083.1"/>
    </source>
</evidence>
<dbReference type="AlphaFoldDB" id="A0A9Q0ER22"/>
<feature type="region of interest" description="Disordered" evidence="1">
    <location>
        <begin position="41"/>
        <end position="65"/>
    </location>
</feature>
<protein>
    <submittedName>
        <fullName evidence="2">Uncharacterized protein</fullName>
    </submittedName>
</protein>
<keyword evidence="3" id="KW-1185">Reference proteome</keyword>
<reference evidence="2" key="1">
    <citation type="submission" date="2022-07" db="EMBL/GenBank/DDBJ databases">
        <title>Chromosome-level genome of Muraenolepis orangiensis.</title>
        <authorList>
            <person name="Kim J."/>
        </authorList>
    </citation>
    <scope>NUCLEOTIDE SEQUENCE</scope>
    <source>
        <strain evidence="2">KU_S4_2022</strain>
        <tissue evidence="2">Muscle</tissue>
    </source>
</reference>
<accession>A0A9Q0ER22</accession>
<name>A0A9Q0ER22_9TELE</name>
<dbReference type="Proteomes" id="UP001148018">
    <property type="component" value="Unassembled WGS sequence"/>
</dbReference>